<dbReference type="InterPro" id="IPR008995">
    <property type="entry name" value="Mo/tungstate-bd_C_term_dom"/>
</dbReference>
<dbReference type="InterPro" id="IPR050093">
    <property type="entry name" value="ABC_SmlMolc_Importer"/>
</dbReference>
<comment type="similarity">
    <text evidence="1">Belongs to the ABC transporter superfamily.</text>
</comment>
<reference evidence="6 7" key="1">
    <citation type="submission" date="2021-06" db="EMBL/GenBank/DDBJ databases">
        <authorList>
            <person name="Grouzdev D.S."/>
            <person name="Koziaeva V."/>
        </authorList>
    </citation>
    <scope>NUCLEOTIDE SEQUENCE [LARGE SCALE GENOMIC DNA]</scope>
    <source>
        <strain evidence="6 7">22</strain>
    </source>
</reference>
<dbReference type="Gene3D" id="3.40.50.300">
    <property type="entry name" value="P-loop containing nucleotide triphosphate hydrolases"/>
    <property type="match status" value="1"/>
</dbReference>
<dbReference type="GO" id="GO:0016887">
    <property type="term" value="F:ATP hydrolysis activity"/>
    <property type="evidence" value="ECO:0007669"/>
    <property type="project" value="InterPro"/>
</dbReference>
<dbReference type="InterPro" id="IPR013611">
    <property type="entry name" value="Transp-assoc_OB_typ2"/>
</dbReference>
<dbReference type="GO" id="GO:0015697">
    <property type="term" value="P:quaternary ammonium group transport"/>
    <property type="evidence" value="ECO:0007669"/>
    <property type="project" value="UniProtKB-ARBA"/>
</dbReference>
<dbReference type="GO" id="GO:0043190">
    <property type="term" value="C:ATP-binding cassette (ABC) transporter complex"/>
    <property type="evidence" value="ECO:0007669"/>
    <property type="project" value="InterPro"/>
</dbReference>
<dbReference type="GO" id="GO:0022857">
    <property type="term" value="F:transmembrane transporter activity"/>
    <property type="evidence" value="ECO:0007669"/>
    <property type="project" value="InterPro"/>
</dbReference>
<evidence type="ECO:0000256" key="1">
    <source>
        <dbReference type="ARBA" id="ARBA00005417"/>
    </source>
</evidence>
<dbReference type="InterPro" id="IPR027417">
    <property type="entry name" value="P-loop_NTPase"/>
</dbReference>
<keyword evidence="7" id="KW-1185">Reference proteome</keyword>
<evidence type="ECO:0000256" key="4">
    <source>
        <dbReference type="ARBA" id="ARBA00022840"/>
    </source>
</evidence>
<dbReference type="FunFam" id="3.40.50.300:FF:000425">
    <property type="entry name" value="Probable ABC transporter, ATP-binding subunit"/>
    <property type="match status" value="1"/>
</dbReference>
<evidence type="ECO:0000313" key="7">
    <source>
        <dbReference type="Proteomes" id="UP000766595"/>
    </source>
</evidence>
<organism evidence="6 7">
    <name type="scientific">Prosthecodimorpha staleyi</name>
    <dbReference type="NCBI Taxonomy" id="2840188"/>
    <lineage>
        <taxon>Bacteria</taxon>
        <taxon>Pseudomonadati</taxon>
        <taxon>Pseudomonadota</taxon>
        <taxon>Alphaproteobacteria</taxon>
        <taxon>Hyphomicrobiales</taxon>
        <taxon>Ancalomicrobiaceae</taxon>
        <taxon>Prosthecodimorpha</taxon>
    </lineage>
</organism>
<dbReference type="RefSeq" id="WP_261970871.1">
    <property type="nucleotide sequence ID" value="NZ_JAHHZF010000013.1"/>
</dbReference>
<keyword evidence="3" id="KW-0547">Nucleotide-binding</keyword>
<sequence length="394" mass="41521">MSIDLEVRTVSKRFGRFTAVHDVSLQVPKGSFFSILGPSGCGKTTLMRMIAGFEQPSAGDILINGASVLATPPNRRPVNMVFQHLALFPMMTVAGNVGYGLRRRGLPREEIARKVDAVLARVGLATAGPKRIDQLSGGQKQRVAIARCMVLEPTVLLLDEPLGALDLKLREHMKVELKQLQHQFGTTFVYITHDQSEALVMSDQVAVMNGGRFEQVGTPQDLYYRPSSAFVAGFVGDSQRWTATVTAADAGRIRARTESGLTVAATAAEGVRPTVGTRVEIFVRPEAIVLETAGAQIQPAEDGDNRFSGTVDSLLFNGAASQTLVTVAAPAAPETLAVALPAGLPTGGLAPGAAVRLRFQADRAIAFLAPNGATPHGAAPHDAVPAGAASETSP</sequence>
<dbReference type="SUPFAM" id="SSF52540">
    <property type="entry name" value="P-loop containing nucleoside triphosphate hydrolases"/>
    <property type="match status" value="1"/>
</dbReference>
<evidence type="ECO:0000256" key="3">
    <source>
        <dbReference type="ARBA" id="ARBA00022741"/>
    </source>
</evidence>
<dbReference type="PANTHER" id="PTHR42781">
    <property type="entry name" value="SPERMIDINE/PUTRESCINE IMPORT ATP-BINDING PROTEIN POTA"/>
    <property type="match status" value="1"/>
</dbReference>
<evidence type="ECO:0000259" key="5">
    <source>
        <dbReference type="PROSITE" id="PS50893"/>
    </source>
</evidence>
<keyword evidence="4 6" id="KW-0067">ATP-binding</keyword>
<feature type="domain" description="ABC transporter" evidence="5">
    <location>
        <begin position="5"/>
        <end position="235"/>
    </location>
</feature>
<dbReference type="SMART" id="SM00382">
    <property type="entry name" value="AAA"/>
    <property type="match status" value="1"/>
</dbReference>
<proteinExistence type="inferred from homology"/>
<dbReference type="Pfam" id="PF00005">
    <property type="entry name" value="ABC_tran"/>
    <property type="match status" value="1"/>
</dbReference>
<dbReference type="AlphaFoldDB" id="A0A947GF62"/>
<evidence type="ECO:0000313" key="6">
    <source>
        <dbReference type="EMBL" id="MBT9292356.1"/>
    </source>
</evidence>
<dbReference type="EMBL" id="JAHHZF010000013">
    <property type="protein sequence ID" value="MBT9292356.1"/>
    <property type="molecule type" value="Genomic_DNA"/>
</dbReference>
<evidence type="ECO:0000256" key="2">
    <source>
        <dbReference type="ARBA" id="ARBA00022448"/>
    </source>
</evidence>
<dbReference type="PROSITE" id="PS00211">
    <property type="entry name" value="ABC_TRANSPORTER_1"/>
    <property type="match status" value="1"/>
</dbReference>
<name>A0A947GF62_9HYPH</name>
<keyword evidence="2" id="KW-0813">Transport</keyword>
<comment type="caution">
    <text evidence="6">The sequence shown here is derived from an EMBL/GenBank/DDBJ whole genome shotgun (WGS) entry which is preliminary data.</text>
</comment>
<dbReference type="PANTHER" id="PTHR42781:SF4">
    <property type="entry name" value="SPERMIDINE_PUTRESCINE IMPORT ATP-BINDING PROTEIN POTA"/>
    <property type="match status" value="1"/>
</dbReference>
<dbReference type="InterPro" id="IPR003439">
    <property type="entry name" value="ABC_transporter-like_ATP-bd"/>
</dbReference>
<accession>A0A947GF62</accession>
<dbReference type="Proteomes" id="UP000766595">
    <property type="component" value="Unassembled WGS sequence"/>
</dbReference>
<dbReference type="Pfam" id="PF08402">
    <property type="entry name" value="TOBE_2"/>
    <property type="match status" value="1"/>
</dbReference>
<dbReference type="SUPFAM" id="SSF50331">
    <property type="entry name" value="MOP-like"/>
    <property type="match status" value="1"/>
</dbReference>
<dbReference type="InterPro" id="IPR017871">
    <property type="entry name" value="ABC_transporter-like_CS"/>
</dbReference>
<dbReference type="InterPro" id="IPR003593">
    <property type="entry name" value="AAA+_ATPase"/>
</dbReference>
<dbReference type="Gene3D" id="2.40.50.100">
    <property type="match status" value="1"/>
</dbReference>
<dbReference type="GO" id="GO:0005524">
    <property type="term" value="F:ATP binding"/>
    <property type="evidence" value="ECO:0007669"/>
    <property type="project" value="UniProtKB-KW"/>
</dbReference>
<gene>
    <name evidence="6" type="ORF">KL771_23035</name>
</gene>
<dbReference type="PROSITE" id="PS50893">
    <property type="entry name" value="ABC_TRANSPORTER_2"/>
    <property type="match status" value="1"/>
</dbReference>
<protein>
    <submittedName>
        <fullName evidence="6">ABC transporter ATP-binding protein</fullName>
    </submittedName>
</protein>